<keyword evidence="2" id="KW-1003">Cell membrane</keyword>
<sequence>MDNEQNKTVENFFEAANELISMENVSLVYDKGAGAVPAIDNINVNIYPGEFVCVMGPSGCGKSTLLNILAGFIPPTGGTVKLNQTEIKGIDWHRGVVFQQPPLYEWYSVRKNIAFGPMMKKVPKSKIREEVSTYLEKVGLTEFADKKVYELSGGMKQRAAIASALINNPEILLMDEPFGALDALTREQMQGLIRKIWWSSGKTIFFITHDVDEALLLATRILVMSKHPGKIIADLPVHFTKDIVTENSDDTRYTESFHQKRKHILQLINEQ</sequence>
<name>A0A1M5UTT6_9FIRM</name>
<dbReference type="Pfam" id="PF00005">
    <property type="entry name" value="ABC_tran"/>
    <property type="match status" value="1"/>
</dbReference>
<dbReference type="InterPro" id="IPR003593">
    <property type="entry name" value="AAA+_ATPase"/>
</dbReference>
<feature type="domain" description="ABC transporter" evidence="8">
    <location>
        <begin position="20"/>
        <end position="251"/>
    </location>
</feature>
<dbReference type="CDD" id="cd03293">
    <property type="entry name" value="ABC_NrtD_SsuB_transporters"/>
    <property type="match status" value="1"/>
</dbReference>
<evidence type="ECO:0000256" key="1">
    <source>
        <dbReference type="ARBA" id="ARBA00022448"/>
    </source>
</evidence>
<evidence type="ECO:0000256" key="5">
    <source>
        <dbReference type="ARBA" id="ARBA00022840"/>
    </source>
</evidence>
<dbReference type="OrthoDB" id="9801958at2"/>
<dbReference type="EMBL" id="FQXV01000001">
    <property type="protein sequence ID" value="SHH66457.1"/>
    <property type="molecule type" value="Genomic_DNA"/>
</dbReference>
<evidence type="ECO:0000313" key="9">
    <source>
        <dbReference type="EMBL" id="SHH66457.1"/>
    </source>
</evidence>
<evidence type="ECO:0000256" key="3">
    <source>
        <dbReference type="ARBA" id="ARBA00022519"/>
    </source>
</evidence>
<protein>
    <submittedName>
        <fullName evidence="9">Taurine transport system ATP-binding protein</fullName>
    </submittedName>
</protein>
<dbReference type="GO" id="GO:0016887">
    <property type="term" value="F:ATP hydrolysis activity"/>
    <property type="evidence" value="ECO:0007669"/>
    <property type="project" value="InterPro"/>
</dbReference>
<dbReference type="Proteomes" id="UP000183995">
    <property type="component" value="Unassembled WGS sequence"/>
</dbReference>
<organism evidence="9 10">
    <name type="scientific">Sporobacter termitidis DSM 10068</name>
    <dbReference type="NCBI Taxonomy" id="1123282"/>
    <lineage>
        <taxon>Bacteria</taxon>
        <taxon>Bacillati</taxon>
        <taxon>Bacillota</taxon>
        <taxon>Clostridia</taxon>
        <taxon>Eubacteriales</taxon>
        <taxon>Oscillospiraceae</taxon>
        <taxon>Sporobacter</taxon>
    </lineage>
</organism>
<keyword evidence="3" id="KW-0997">Cell inner membrane</keyword>
<evidence type="ECO:0000256" key="2">
    <source>
        <dbReference type="ARBA" id="ARBA00022475"/>
    </source>
</evidence>
<evidence type="ECO:0000256" key="6">
    <source>
        <dbReference type="ARBA" id="ARBA00022967"/>
    </source>
</evidence>
<dbReference type="SUPFAM" id="SSF52540">
    <property type="entry name" value="P-loop containing nucleoside triphosphate hydrolases"/>
    <property type="match status" value="1"/>
</dbReference>
<evidence type="ECO:0000313" key="10">
    <source>
        <dbReference type="Proteomes" id="UP000183995"/>
    </source>
</evidence>
<evidence type="ECO:0000256" key="4">
    <source>
        <dbReference type="ARBA" id="ARBA00022741"/>
    </source>
</evidence>
<keyword evidence="6" id="KW-1278">Translocase</keyword>
<dbReference type="SMART" id="SM00382">
    <property type="entry name" value="AAA"/>
    <property type="match status" value="1"/>
</dbReference>
<gene>
    <name evidence="9" type="ORF">SAMN02745823_00678</name>
</gene>
<keyword evidence="7" id="KW-0472">Membrane</keyword>
<dbReference type="PANTHER" id="PTHR42788">
    <property type="entry name" value="TAURINE IMPORT ATP-BINDING PROTEIN-RELATED"/>
    <property type="match status" value="1"/>
</dbReference>
<dbReference type="RefSeq" id="WP_073076199.1">
    <property type="nucleotide sequence ID" value="NZ_FQXV01000001.1"/>
</dbReference>
<dbReference type="PANTHER" id="PTHR42788:SF18">
    <property type="entry name" value="TAURINE IMPORT ATP-BINDING PROTEIN TAUB"/>
    <property type="match status" value="1"/>
</dbReference>
<dbReference type="InterPro" id="IPR003439">
    <property type="entry name" value="ABC_transporter-like_ATP-bd"/>
</dbReference>
<dbReference type="InterPro" id="IPR050166">
    <property type="entry name" value="ABC_transporter_ATP-bind"/>
</dbReference>
<dbReference type="PROSITE" id="PS50893">
    <property type="entry name" value="ABC_TRANSPORTER_2"/>
    <property type="match status" value="1"/>
</dbReference>
<keyword evidence="5 9" id="KW-0067">ATP-binding</keyword>
<dbReference type="InterPro" id="IPR017871">
    <property type="entry name" value="ABC_transporter-like_CS"/>
</dbReference>
<keyword evidence="1" id="KW-0813">Transport</keyword>
<dbReference type="AlphaFoldDB" id="A0A1M5UTT6"/>
<evidence type="ECO:0000256" key="7">
    <source>
        <dbReference type="ARBA" id="ARBA00023136"/>
    </source>
</evidence>
<reference evidence="9 10" key="1">
    <citation type="submission" date="2016-11" db="EMBL/GenBank/DDBJ databases">
        <authorList>
            <person name="Jaros S."/>
            <person name="Januszkiewicz K."/>
            <person name="Wedrychowicz H."/>
        </authorList>
    </citation>
    <scope>NUCLEOTIDE SEQUENCE [LARGE SCALE GENOMIC DNA]</scope>
    <source>
        <strain evidence="9 10">DSM 10068</strain>
    </source>
</reference>
<keyword evidence="4" id="KW-0547">Nucleotide-binding</keyword>
<proteinExistence type="predicted"/>
<dbReference type="Gene3D" id="3.40.50.300">
    <property type="entry name" value="P-loop containing nucleotide triphosphate hydrolases"/>
    <property type="match status" value="1"/>
</dbReference>
<evidence type="ECO:0000259" key="8">
    <source>
        <dbReference type="PROSITE" id="PS50893"/>
    </source>
</evidence>
<dbReference type="GO" id="GO:0005524">
    <property type="term" value="F:ATP binding"/>
    <property type="evidence" value="ECO:0007669"/>
    <property type="project" value="UniProtKB-KW"/>
</dbReference>
<dbReference type="InterPro" id="IPR027417">
    <property type="entry name" value="P-loop_NTPase"/>
</dbReference>
<accession>A0A1M5UTT6</accession>
<keyword evidence="10" id="KW-1185">Reference proteome</keyword>
<dbReference type="PROSITE" id="PS00211">
    <property type="entry name" value="ABC_TRANSPORTER_1"/>
    <property type="match status" value="1"/>
</dbReference>
<dbReference type="STRING" id="1123282.SAMN02745823_00678"/>